<sequence>MSSGYGSQPLLETPVSSEDSISLQSGASNEETTTASVNDVSIVEKLSSMHSDTLEKPEHQISNHQQNGNTSPAAVRSQSNSKSANELMYSDNDNDSLSSYGSRTDFVSVGDNSVNNSSTQLPEWLTIGESVRISPDYKTGVVAFIGTTHFASGVWVGVALDSPQGKNNGSVNGVQYFSCKQRYGIFVRPEKLKLDYKGRTMRLAKANEVNYR</sequence>
<dbReference type="PANTHER" id="PTHR18916:SF93">
    <property type="entry name" value="RESTIN HOMOLOG"/>
    <property type="match status" value="1"/>
</dbReference>
<dbReference type="STRING" id="1965070.A0A3S3PLM5"/>
<keyword evidence="4" id="KW-1185">Reference proteome</keyword>
<evidence type="ECO:0000313" key="3">
    <source>
        <dbReference type="EMBL" id="RWS12240.1"/>
    </source>
</evidence>
<dbReference type="Gene3D" id="2.30.30.190">
    <property type="entry name" value="CAP Gly-rich-like domain"/>
    <property type="match status" value="1"/>
</dbReference>
<evidence type="ECO:0000313" key="4">
    <source>
        <dbReference type="Proteomes" id="UP000285301"/>
    </source>
</evidence>
<dbReference type="InterPro" id="IPR000938">
    <property type="entry name" value="CAP-Gly_domain"/>
</dbReference>
<dbReference type="AlphaFoldDB" id="A0A3S3PLM5"/>
<proteinExistence type="predicted"/>
<protein>
    <submittedName>
        <fullName evidence="3">Kinesin-like protein KIF13A</fullName>
    </submittedName>
</protein>
<feature type="compositionally biased region" description="Polar residues" evidence="1">
    <location>
        <begin position="14"/>
        <end position="39"/>
    </location>
</feature>
<feature type="compositionally biased region" description="Polar residues" evidence="1">
    <location>
        <begin position="62"/>
        <end position="84"/>
    </location>
</feature>
<dbReference type="EMBL" id="NCKU01001382">
    <property type="protein sequence ID" value="RWS12240.1"/>
    <property type="molecule type" value="Genomic_DNA"/>
</dbReference>
<organism evidence="3 4">
    <name type="scientific">Dinothrombium tinctorium</name>
    <dbReference type="NCBI Taxonomy" id="1965070"/>
    <lineage>
        <taxon>Eukaryota</taxon>
        <taxon>Metazoa</taxon>
        <taxon>Ecdysozoa</taxon>
        <taxon>Arthropoda</taxon>
        <taxon>Chelicerata</taxon>
        <taxon>Arachnida</taxon>
        <taxon>Acari</taxon>
        <taxon>Acariformes</taxon>
        <taxon>Trombidiformes</taxon>
        <taxon>Prostigmata</taxon>
        <taxon>Anystina</taxon>
        <taxon>Parasitengona</taxon>
        <taxon>Trombidioidea</taxon>
        <taxon>Trombidiidae</taxon>
        <taxon>Dinothrombium</taxon>
    </lineage>
</organism>
<reference evidence="3 4" key="1">
    <citation type="journal article" date="2018" name="Gigascience">
        <title>Genomes of trombidid mites reveal novel predicted allergens and laterally-transferred genes associated with secondary metabolism.</title>
        <authorList>
            <person name="Dong X."/>
            <person name="Chaisiri K."/>
            <person name="Xia D."/>
            <person name="Armstrong S.D."/>
            <person name="Fang Y."/>
            <person name="Donnelly M.J."/>
            <person name="Kadowaki T."/>
            <person name="McGarry J.W."/>
            <person name="Darby A.C."/>
            <person name="Makepeace B.L."/>
        </authorList>
    </citation>
    <scope>NUCLEOTIDE SEQUENCE [LARGE SCALE GENOMIC DNA]</scope>
    <source>
        <strain evidence="3">UoL-WK</strain>
    </source>
</reference>
<gene>
    <name evidence="3" type="ORF">B4U79_04954</name>
</gene>
<feature type="region of interest" description="Disordered" evidence="1">
    <location>
        <begin position="1"/>
        <end position="95"/>
    </location>
</feature>
<dbReference type="Proteomes" id="UP000285301">
    <property type="component" value="Unassembled WGS sequence"/>
</dbReference>
<evidence type="ECO:0000259" key="2">
    <source>
        <dbReference type="PROSITE" id="PS50245"/>
    </source>
</evidence>
<dbReference type="SMART" id="SM01052">
    <property type="entry name" value="CAP_GLY"/>
    <property type="match status" value="1"/>
</dbReference>
<dbReference type="PANTHER" id="PTHR18916">
    <property type="entry name" value="DYNACTIN 1-RELATED MICROTUBULE-BINDING"/>
    <property type="match status" value="1"/>
</dbReference>
<comment type="caution">
    <text evidence="3">The sequence shown here is derived from an EMBL/GenBank/DDBJ whole genome shotgun (WGS) entry which is preliminary data.</text>
</comment>
<dbReference type="InterPro" id="IPR036859">
    <property type="entry name" value="CAP-Gly_dom_sf"/>
</dbReference>
<evidence type="ECO:0000256" key="1">
    <source>
        <dbReference type="SAM" id="MobiDB-lite"/>
    </source>
</evidence>
<dbReference type="PROSITE" id="PS50245">
    <property type="entry name" value="CAP_GLY_2"/>
    <property type="match status" value="1"/>
</dbReference>
<dbReference type="PROSITE" id="PS00845">
    <property type="entry name" value="CAP_GLY_1"/>
    <property type="match status" value="1"/>
</dbReference>
<feature type="domain" description="CAP-Gly" evidence="2">
    <location>
        <begin position="146"/>
        <end position="188"/>
    </location>
</feature>
<dbReference type="SUPFAM" id="SSF74924">
    <property type="entry name" value="Cap-Gly domain"/>
    <property type="match status" value="1"/>
</dbReference>
<accession>A0A3S3PLM5</accession>
<name>A0A3S3PLM5_9ACAR</name>
<dbReference type="OrthoDB" id="5412539at2759"/>
<dbReference type="FunFam" id="2.30.30.190:FF:000014">
    <property type="entry name" value="Uncharacterized protein, isoform E"/>
    <property type="match status" value="1"/>
</dbReference>
<dbReference type="Pfam" id="PF01302">
    <property type="entry name" value="CAP_GLY"/>
    <property type="match status" value="1"/>
</dbReference>
<feature type="compositionally biased region" description="Basic and acidic residues" evidence="1">
    <location>
        <begin position="52"/>
        <end position="61"/>
    </location>
</feature>